<feature type="domain" description="3-hydroxyacyl-CoA dehydrogenase NAD binding" evidence="9">
    <location>
        <begin position="3"/>
        <end position="177"/>
    </location>
</feature>
<keyword evidence="4" id="KW-0560">Oxidoreductase</keyword>
<keyword evidence="2" id="KW-0276">Fatty acid metabolism</keyword>
<comment type="pathway">
    <text evidence="1">Lipid metabolism; fatty acid beta-oxidation.</text>
</comment>
<proteinExistence type="predicted"/>
<evidence type="ECO:0000256" key="2">
    <source>
        <dbReference type="ARBA" id="ARBA00022832"/>
    </source>
</evidence>
<sequence>MNKIAVIGAGVMGAGIAAHVANAGIPVVLLDIVPGGAAKAVERMIRADPAPFMHRIFARRVTTGDLGTELALVADCDWIIEAIVEKPEAKRALYEQLQAVRKPGSILSSNTSTIPLAALTDDAPWAADFLITHFFNPPRYMRLLELVTGPATRADAVASVTQVADHALGKTVIPCKDRPGFIANRIGGQWIQSAINNAMDLGLTIEEADAVMGSPLGIPRTGVFGLLDLVGIDLMPHIAASMKASLPADDAYVAAMRDQPLIVRLIGEGRIGRKGGKGGFYTRTKGADGASEKFAIDLGTGKDRPTERAVLESLAAGKRDIVALVSHPDRGGRYARAVLLDTLGYAAALVPEVADDIAAVDAAMRLGYNWRWGPFELIDRIGPARFAAMLREAGHPVPPLLDTVGEGRFYRETDGVAEVMQLDGRHAPIVRPDGVLLLADIKRRGKPMEKTAGASLWDIGDGVACLEFHTKMNAIDPDVLATVGKAIALGKKGAFKALVIHNEAENFSVGAHLGLALFAANIAAWGEIESMIEQGQKAFAALRAAPFPVVGAPSGMALGGGCEVLLHCDAIEAHAETYIGLVEVGVGVIPGWGGCAAMLRRWTEAKGAPRGPMPPVAKAFEMISTATVAKSAHEARDWMLLRPADGITMNRDRLLAAAKARALAMVEGYAPPEPKPLRLPGPSGRAALMMAVDGAVALGRATPHDVTVCGHLATALTGGPRADITEDVTDDQVRKLEREAFMALLRTDPTLARVEHMLDTGRALRN</sequence>
<evidence type="ECO:0000256" key="5">
    <source>
        <dbReference type="ARBA" id="ARBA00023027"/>
    </source>
</evidence>
<dbReference type="EMBL" id="JAAEDH010000001">
    <property type="protein sequence ID" value="MBR0653575.1"/>
    <property type="molecule type" value="Genomic_DNA"/>
</dbReference>
<accession>A0AAF1JTZ8</accession>
<evidence type="ECO:0000259" key="9">
    <source>
        <dbReference type="Pfam" id="PF02737"/>
    </source>
</evidence>
<dbReference type="InterPro" id="IPR008927">
    <property type="entry name" value="6-PGluconate_DH-like_C_sf"/>
</dbReference>
<name>A0AAF1JTZ8_9PROT</name>
<dbReference type="InterPro" id="IPR029045">
    <property type="entry name" value="ClpP/crotonase-like_dom_sf"/>
</dbReference>
<dbReference type="InterPro" id="IPR006108">
    <property type="entry name" value="3HC_DH_C"/>
</dbReference>
<dbReference type="GO" id="GO:0016042">
    <property type="term" value="P:lipid catabolic process"/>
    <property type="evidence" value="ECO:0007669"/>
    <property type="project" value="UniProtKB-KW"/>
</dbReference>
<reference evidence="10" key="2">
    <citation type="journal article" date="2021" name="Syst. Appl. Microbiol.">
        <title>Roseomonas hellenica sp. nov., isolated from roots of wild-growing Alkanna tinctoria.</title>
        <authorList>
            <person name="Rat A."/>
            <person name="Naranjo H.D."/>
            <person name="Lebbe L."/>
            <person name="Cnockaert M."/>
            <person name="Krigas N."/>
            <person name="Grigoriadou K."/>
            <person name="Maloupa E."/>
            <person name="Willems A."/>
        </authorList>
    </citation>
    <scope>NUCLEOTIDE SEQUENCE</scope>
    <source>
        <strain evidence="10">LMG 28251</strain>
    </source>
</reference>
<dbReference type="Gene3D" id="1.10.1040.50">
    <property type="match status" value="1"/>
</dbReference>
<dbReference type="Pfam" id="PF02737">
    <property type="entry name" value="3HCDH_N"/>
    <property type="match status" value="1"/>
</dbReference>
<dbReference type="RefSeq" id="WP_211872274.1">
    <property type="nucleotide sequence ID" value="NZ_JAAEDH010000001.1"/>
</dbReference>
<dbReference type="InterPro" id="IPR001753">
    <property type="entry name" value="Enoyl-CoA_hydra/iso"/>
</dbReference>
<feature type="domain" description="3-hydroxyacyl-CoA dehydrogenase C-terminal" evidence="8">
    <location>
        <begin position="180"/>
        <end position="279"/>
    </location>
</feature>
<evidence type="ECO:0000313" key="11">
    <source>
        <dbReference type="Proteomes" id="UP001196068"/>
    </source>
</evidence>
<dbReference type="Gene3D" id="3.40.50.720">
    <property type="entry name" value="NAD(P)-binding Rossmann-like Domain"/>
    <property type="match status" value="1"/>
</dbReference>
<feature type="domain" description="3-hydroxyacyl-CoA dehydrogenase C-terminal" evidence="8">
    <location>
        <begin position="337"/>
        <end position="385"/>
    </location>
</feature>
<dbReference type="InterPro" id="IPR036291">
    <property type="entry name" value="NAD(P)-bd_dom_sf"/>
</dbReference>
<comment type="catalytic activity">
    <reaction evidence="7">
        <text>a (3S)-3-hydroxyacyl-CoA + NAD(+) = a 3-oxoacyl-CoA + NADH + H(+)</text>
        <dbReference type="Rhea" id="RHEA:22432"/>
        <dbReference type="ChEBI" id="CHEBI:15378"/>
        <dbReference type="ChEBI" id="CHEBI:57318"/>
        <dbReference type="ChEBI" id="CHEBI:57540"/>
        <dbReference type="ChEBI" id="CHEBI:57945"/>
        <dbReference type="ChEBI" id="CHEBI:90726"/>
        <dbReference type="EC" id="1.1.1.35"/>
    </reaction>
</comment>
<dbReference type="PANTHER" id="PTHR48075">
    <property type="entry name" value="3-HYDROXYACYL-COA DEHYDROGENASE FAMILY PROTEIN"/>
    <property type="match status" value="1"/>
</dbReference>
<dbReference type="Proteomes" id="UP001196068">
    <property type="component" value="Unassembled WGS sequence"/>
</dbReference>
<dbReference type="PANTHER" id="PTHR48075:SF7">
    <property type="entry name" value="3-HYDROXYACYL-COA DEHYDROGENASE-RELATED"/>
    <property type="match status" value="1"/>
</dbReference>
<evidence type="ECO:0000256" key="3">
    <source>
        <dbReference type="ARBA" id="ARBA00022963"/>
    </source>
</evidence>
<keyword evidence="11" id="KW-1185">Reference proteome</keyword>
<dbReference type="AlphaFoldDB" id="A0AAF1JTZ8"/>
<organism evidence="10 11">
    <name type="scientific">Plastoroseomonas arctica</name>
    <dbReference type="NCBI Taxonomy" id="1509237"/>
    <lineage>
        <taxon>Bacteria</taxon>
        <taxon>Pseudomonadati</taxon>
        <taxon>Pseudomonadota</taxon>
        <taxon>Alphaproteobacteria</taxon>
        <taxon>Acetobacterales</taxon>
        <taxon>Acetobacteraceae</taxon>
        <taxon>Plastoroseomonas</taxon>
    </lineage>
</organism>
<gene>
    <name evidence="10" type="ORF">GXW79_00630</name>
</gene>
<evidence type="ECO:0000313" key="10">
    <source>
        <dbReference type="EMBL" id="MBR0653575.1"/>
    </source>
</evidence>
<evidence type="ECO:0000256" key="6">
    <source>
        <dbReference type="ARBA" id="ARBA00023098"/>
    </source>
</evidence>
<dbReference type="SUPFAM" id="SSF51735">
    <property type="entry name" value="NAD(P)-binding Rossmann-fold domains"/>
    <property type="match status" value="1"/>
</dbReference>
<dbReference type="GO" id="GO:0003857">
    <property type="term" value="F:(3S)-3-hydroxyacyl-CoA dehydrogenase (NAD+) activity"/>
    <property type="evidence" value="ECO:0007669"/>
    <property type="project" value="UniProtKB-EC"/>
</dbReference>
<keyword evidence="5" id="KW-0520">NAD</keyword>
<dbReference type="SUPFAM" id="SSF48179">
    <property type="entry name" value="6-phosphogluconate dehydrogenase C-terminal domain-like"/>
    <property type="match status" value="2"/>
</dbReference>
<protein>
    <submittedName>
        <fullName evidence="10">3-hydroxyacyl-CoA dehydrogenase/enoyl-CoA hydratase family protein</fullName>
    </submittedName>
</protein>
<dbReference type="Pfam" id="PF00725">
    <property type="entry name" value="3HCDH"/>
    <property type="match status" value="2"/>
</dbReference>
<dbReference type="Gene3D" id="3.90.226.10">
    <property type="entry name" value="2-enoyl-CoA Hydratase, Chain A, domain 1"/>
    <property type="match status" value="1"/>
</dbReference>
<keyword evidence="3" id="KW-0442">Lipid degradation</keyword>
<reference evidence="10" key="1">
    <citation type="submission" date="2020-01" db="EMBL/GenBank/DDBJ databases">
        <authorList>
            <person name="Rat A."/>
        </authorList>
    </citation>
    <scope>NUCLEOTIDE SEQUENCE</scope>
    <source>
        <strain evidence="10">LMG 28251</strain>
    </source>
</reference>
<dbReference type="CDD" id="cd06558">
    <property type="entry name" value="crotonase-like"/>
    <property type="match status" value="1"/>
</dbReference>
<dbReference type="GO" id="GO:0006631">
    <property type="term" value="P:fatty acid metabolic process"/>
    <property type="evidence" value="ECO:0007669"/>
    <property type="project" value="UniProtKB-KW"/>
</dbReference>
<dbReference type="Pfam" id="PF00378">
    <property type="entry name" value="ECH_1"/>
    <property type="match status" value="1"/>
</dbReference>
<comment type="caution">
    <text evidence="10">The sequence shown here is derived from an EMBL/GenBank/DDBJ whole genome shotgun (WGS) entry which is preliminary data.</text>
</comment>
<evidence type="ECO:0000259" key="8">
    <source>
        <dbReference type="Pfam" id="PF00725"/>
    </source>
</evidence>
<evidence type="ECO:0000256" key="7">
    <source>
        <dbReference type="ARBA" id="ARBA00049556"/>
    </source>
</evidence>
<dbReference type="GO" id="GO:0070403">
    <property type="term" value="F:NAD+ binding"/>
    <property type="evidence" value="ECO:0007669"/>
    <property type="project" value="InterPro"/>
</dbReference>
<evidence type="ECO:0000256" key="1">
    <source>
        <dbReference type="ARBA" id="ARBA00005005"/>
    </source>
</evidence>
<dbReference type="SUPFAM" id="SSF52096">
    <property type="entry name" value="ClpP/crotonase"/>
    <property type="match status" value="1"/>
</dbReference>
<evidence type="ECO:0000256" key="4">
    <source>
        <dbReference type="ARBA" id="ARBA00023002"/>
    </source>
</evidence>
<keyword evidence="6" id="KW-0443">Lipid metabolism</keyword>
<dbReference type="InterPro" id="IPR006176">
    <property type="entry name" value="3-OHacyl-CoA_DH_NAD-bd"/>
</dbReference>